<accession>K0RRL0</accession>
<name>K0RRL0_THAOC</name>
<organism evidence="2 3">
    <name type="scientific">Thalassiosira oceanica</name>
    <name type="common">Marine diatom</name>
    <dbReference type="NCBI Taxonomy" id="159749"/>
    <lineage>
        <taxon>Eukaryota</taxon>
        <taxon>Sar</taxon>
        <taxon>Stramenopiles</taxon>
        <taxon>Ochrophyta</taxon>
        <taxon>Bacillariophyta</taxon>
        <taxon>Coscinodiscophyceae</taxon>
        <taxon>Thalassiosirophycidae</taxon>
        <taxon>Thalassiosirales</taxon>
        <taxon>Thalassiosiraceae</taxon>
        <taxon>Thalassiosira</taxon>
    </lineage>
</organism>
<dbReference type="AlphaFoldDB" id="K0RRL0"/>
<dbReference type="Proteomes" id="UP000266841">
    <property type="component" value="Unassembled WGS sequence"/>
</dbReference>
<feature type="region of interest" description="Disordered" evidence="1">
    <location>
        <begin position="18"/>
        <end position="38"/>
    </location>
</feature>
<sequence length="354" mass="37941">MANVFRAECRKSTLSARETSSGRGILSETRECGPEGRATTNLLPKLQWEGDAVDPRPPCCGPSASSGPLHRPRASLFPRIWRYILRGGVFTDGVGSPGRGGQRTGDRPRRPAAGVLDTTRGLLPRLALADALPAVGGRSGPVPWSRRRRNDRVQPRVQRQEEGGPRSSLAPVDERRPPPRAEDCRRPCRPSVPVGPRMSVPRAGRSRTSDSDSRPILPGGGSRWRGMRRERVRMGGTDRGRRSTLPSVFPRGVGSPGGSRARQRELRTLPPSATPPVNRGRLQSSRRGSREATLSSNSSSSTDSGVGGGQCPGMDRERRSFSGAGHGNDGGNAYAAGSQGGLEVILSKLCYGHE</sequence>
<evidence type="ECO:0000313" key="2">
    <source>
        <dbReference type="EMBL" id="EJK56463.1"/>
    </source>
</evidence>
<comment type="caution">
    <text evidence="2">The sequence shown here is derived from an EMBL/GenBank/DDBJ whole genome shotgun (WGS) entry which is preliminary data.</text>
</comment>
<feature type="compositionally biased region" description="Basic and acidic residues" evidence="1">
    <location>
        <begin position="151"/>
        <end position="164"/>
    </location>
</feature>
<feature type="region of interest" description="Disordered" evidence="1">
    <location>
        <begin position="133"/>
        <end position="338"/>
    </location>
</feature>
<protein>
    <submittedName>
        <fullName evidence="2">Uncharacterized protein</fullName>
    </submittedName>
</protein>
<feature type="compositionally biased region" description="Low complexity" evidence="1">
    <location>
        <begin position="295"/>
        <end position="304"/>
    </location>
</feature>
<evidence type="ECO:0000313" key="3">
    <source>
        <dbReference type="Proteomes" id="UP000266841"/>
    </source>
</evidence>
<reference evidence="2 3" key="1">
    <citation type="journal article" date="2012" name="Genome Biol.">
        <title>Genome and low-iron response of an oceanic diatom adapted to chronic iron limitation.</title>
        <authorList>
            <person name="Lommer M."/>
            <person name="Specht M."/>
            <person name="Roy A.S."/>
            <person name="Kraemer L."/>
            <person name="Andreson R."/>
            <person name="Gutowska M.A."/>
            <person name="Wolf J."/>
            <person name="Bergner S.V."/>
            <person name="Schilhabel M.B."/>
            <person name="Klostermeier U.C."/>
            <person name="Beiko R.G."/>
            <person name="Rosenstiel P."/>
            <person name="Hippler M."/>
            <person name="Laroche J."/>
        </authorList>
    </citation>
    <scope>NUCLEOTIDE SEQUENCE [LARGE SCALE GENOMIC DNA]</scope>
    <source>
        <strain evidence="2 3">CCMP1005</strain>
    </source>
</reference>
<evidence type="ECO:0000256" key="1">
    <source>
        <dbReference type="SAM" id="MobiDB-lite"/>
    </source>
</evidence>
<keyword evidence="3" id="KW-1185">Reference proteome</keyword>
<feature type="compositionally biased region" description="Basic and acidic residues" evidence="1">
    <location>
        <begin position="172"/>
        <end position="186"/>
    </location>
</feature>
<feature type="region of interest" description="Disordered" evidence="1">
    <location>
        <begin position="92"/>
        <end position="118"/>
    </location>
</feature>
<proteinExistence type="predicted"/>
<dbReference type="EMBL" id="AGNL01031347">
    <property type="protein sequence ID" value="EJK56463.1"/>
    <property type="molecule type" value="Genomic_DNA"/>
</dbReference>
<gene>
    <name evidence="2" type="ORF">THAOC_23644</name>
</gene>
<feature type="compositionally biased region" description="Basic and acidic residues" evidence="1">
    <location>
        <begin position="227"/>
        <end position="241"/>
    </location>
</feature>